<protein>
    <submittedName>
        <fullName evidence="1">Uncharacterized protein</fullName>
    </submittedName>
</protein>
<organism evidence="1 2">
    <name type="scientific">Morus notabilis</name>
    <dbReference type="NCBI Taxonomy" id="981085"/>
    <lineage>
        <taxon>Eukaryota</taxon>
        <taxon>Viridiplantae</taxon>
        <taxon>Streptophyta</taxon>
        <taxon>Embryophyta</taxon>
        <taxon>Tracheophyta</taxon>
        <taxon>Spermatophyta</taxon>
        <taxon>Magnoliopsida</taxon>
        <taxon>eudicotyledons</taxon>
        <taxon>Gunneridae</taxon>
        <taxon>Pentapetalae</taxon>
        <taxon>rosids</taxon>
        <taxon>fabids</taxon>
        <taxon>Rosales</taxon>
        <taxon>Moraceae</taxon>
        <taxon>Moreae</taxon>
        <taxon>Morus</taxon>
    </lineage>
</organism>
<dbReference type="Proteomes" id="UP000030645">
    <property type="component" value="Unassembled WGS sequence"/>
</dbReference>
<keyword evidence="2" id="KW-1185">Reference proteome</keyword>
<dbReference type="EMBL" id="KE345537">
    <property type="protein sequence ID" value="EXC05725.1"/>
    <property type="molecule type" value="Genomic_DNA"/>
</dbReference>
<evidence type="ECO:0000313" key="1">
    <source>
        <dbReference type="EMBL" id="EXC05725.1"/>
    </source>
</evidence>
<name>W9RSD5_9ROSA</name>
<sequence length="147" mass="16091">MGSSHVLPERSTEVSDFKISSSAGWQVNLLLCMLRKVLGDYLIAILTKVLRMNGLQLCLSLYGLDVGFLLPSMPSNAKFDMSSGISFLYRSSSALPEYISSVSFIIQENYVEIPALPLATSAQSGKHINLPRNAAHFGITFSSHFES</sequence>
<proteinExistence type="predicted"/>
<accession>W9RSD5</accession>
<gene>
    <name evidence="1" type="ORF">L484_011306</name>
</gene>
<dbReference type="AlphaFoldDB" id="W9RSD5"/>
<evidence type="ECO:0000313" key="2">
    <source>
        <dbReference type="Proteomes" id="UP000030645"/>
    </source>
</evidence>
<reference evidence="2" key="1">
    <citation type="submission" date="2013-01" db="EMBL/GenBank/DDBJ databases">
        <title>Draft Genome Sequence of a Mulberry Tree, Morus notabilis C.K. Schneid.</title>
        <authorList>
            <person name="He N."/>
            <person name="Zhao S."/>
        </authorList>
    </citation>
    <scope>NUCLEOTIDE SEQUENCE</scope>
</reference>